<comment type="function">
    <text evidence="1 9">Catalyzes the transfer of the enolpyruvyl moiety of phosphoenolpyruvate (PEP) to the 5-hydroxyl of shikimate-3-phosphate (S3P) to produce enolpyruvyl shikimate-3-phosphate and inorganic phosphate.</text>
</comment>
<comment type="catalytic activity">
    <reaction evidence="8">
        <text>3-phosphoshikimate + phosphoenolpyruvate = 5-O-(1-carboxyvinyl)-3-phosphoshikimate + phosphate</text>
        <dbReference type="Rhea" id="RHEA:21256"/>
        <dbReference type="ChEBI" id="CHEBI:43474"/>
        <dbReference type="ChEBI" id="CHEBI:57701"/>
        <dbReference type="ChEBI" id="CHEBI:58702"/>
        <dbReference type="ChEBI" id="CHEBI:145989"/>
        <dbReference type="EC" id="2.5.1.19"/>
    </reaction>
    <physiologicalReaction direction="left-to-right" evidence="8">
        <dbReference type="Rhea" id="RHEA:21257"/>
    </physiologicalReaction>
</comment>
<dbReference type="EMBL" id="SRRP01000001">
    <property type="protein sequence ID" value="TGN92103.1"/>
    <property type="molecule type" value="Genomic_DNA"/>
</dbReference>
<comment type="caution">
    <text evidence="9">Lacks conserved residue(s) required for the propagation of feature annotation.</text>
</comment>
<proteinExistence type="inferred from homology"/>
<comment type="pathway">
    <text evidence="2 9">Metabolic intermediate biosynthesis; chorismate biosynthesis; chorismate from D-erythrose 4-phosphate and phosphoenolpyruvate: step 6/7.</text>
</comment>
<organism evidence="11 12">
    <name type="scientific">Streptococcus rubneri</name>
    <dbReference type="NCBI Taxonomy" id="1234680"/>
    <lineage>
        <taxon>Bacteria</taxon>
        <taxon>Bacillati</taxon>
        <taxon>Bacillota</taxon>
        <taxon>Bacilli</taxon>
        <taxon>Lactobacillales</taxon>
        <taxon>Streptococcaceae</taxon>
        <taxon>Streptococcus</taxon>
    </lineage>
</organism>
<dbReference type="PIRSF" id="PIRSF000505">
    <property type="entry name" value="EPSPS"/>
    <property type="match status" value="1"/>
</dbReference>
<dbReference type="Gene3D" id="3.65.10.10">
    <property type="entry name" value="Enolpyruvate transferase domain"/>
    <property type="match status" value="2"/>
</dbReference>
<feature type="binding site" evidence="9">
    <location>
        <position position="168"/>
    </location>
    <ligand>
        <name>3-phosphoshikimate</name>
        <dbReference type="ChEBI" id="CHEBI:145989"/>
    </ligand>
</feature>
<keyword evidence="7 9" id="KW-0057">Aromatic amino acid biosynthesis</keyword>
<keyword evidence="6 9" id="KW-0808">Transferase</keyword>
<dbReference type="InterPro" id="IPR006264">
    <property type="entry name" value="EPSP_synthase"/>
</dbReference>
<evidence type="ECO:0000256" key="7">
    <source>
        <dbReference type="ARBA" id="ARBA00023141"/>
    </source>
</evidence>
<name>A0A4Z1DU08_9STRE</name>
<feature type="binding site" evidence="9">
    <location>
        <position position="21"/>
    </location>
    <ligand>
        <name>3-phosphoshikimate</name>
        <dbReference type="ChEBI" id="CHEBI:145989"/>
    </ligand>
</feature>
<feature type="binding site" evidence="9">
    <location>
        <position position="312"/>
    </location>
    <ligand>
        <name>3-phosphoshikimate</name>
        <dbReference type="ChEBI" id="CHEBI:145989"/>
    </ligand>
</feature>
<evidence type="ECO:0000259" key="10">
    <source>
        <dbReference type="Pfam" id="PF00275"/>
    </source>
</evidence>
<feature type="binding site" evidence="9">
    <location>
        <position position="20"/>
    </location>
    <ligand>
        <name>3-phosphoshikimate</name>
        <dbReference type="ChEBI" id="CHEBI:145989"/>
    </ligand>
</feature>
<dbReference type="HAMAP" id="MF_00210">
    <property type="entry name" value="EPSP_synth"/>
    <property type="match status" value="1"/>
</dbReference>
<dbReference type="GO" id="GO:0003866">
    <property type="term" value="F:3-phosphoshikimate 1-carboxyvinyltransferase activity"/>
    <property type="evidence" value="ECO:0007669"/>
    <property type="project" value="UniProtKB-UniRule"/>
</dbReference>
<evidence type="ECO:0000256" key="9">
    <source>
        <dbReference type="HAMAP-Rule" id="MF_00210"/>
    </source>
</evidence>
<evidence type="ECO:0000256" key="6">
    <source>
        <dbReference type="ARBA" id="ARBA00022679"/>
    </source>
</evidence>
<accession>A0A4Z1DU08</accession>
<dbReference type="GO" id="GO:0009073">
    <property type="term" value="P:aromatic amino acid family biosynthetic process"/>
    <property type="evidence" value="ECO:0007669"/>
    <property type="project" value="UniProtKB-KW"/>
</dbReference>
<dbReference type="GO" id="GO:0009423">
    <property type="term" value="P:chorismate biosynthetic process"/>
    <property type="evidence" value="ECO:0007669"/>
    <property type="project" value="UniProtKB-UniRule"/>
</dbReference>
<evidence type="ECO:0000256" key="5">
    <source>
        <dbReference type="ARBA" id="ARBA00022605"/>
    </source>
</evidence>
<dbReference type="Proteomes" id="UP000297986">
    <property type="component" value="Unassembled WGS sequence"/>
</dbReference>
<feature type="binding site" evidence="9">
    <location>
        <position position="120"/>
    </location>
    <ligand>
        <name>phosphoenolpyruvate</name>
        <dbReference type="ChEBI" id="CHEBI:58702"/>
    </ligand>
</feature>
<evidence type="ECO:0000313" key="12">
    <source>
        <dbReference type="Proteomes" id="UP000297986"/>
    </source>
</evidence>
<feature type="binding site" evidence="9">
    <location>
        <position position="168"/>
    </location>
    <ligand>
        <name>phosphoenolpyruvate</name>
        <dbReference type="ChEBI" id="CHEBI:58702"/>
    </ligand>
</feature>
<dbReference type="GO" id="GO:0005737">
    <property type="term" value="C:cytoplasm"/>
    <property type="evidence" value="ECO:0007669"/>
    <property type="project" value="UniProtKB-SubCell"/>
</dbReference>
<dbReference type="FunFam" id="3.65.10.10:FF:000005">
    <property type="entry name" value="3-phosphoshikimate 1-carboxyvinyltransferase"/>
    <property type="match status" value="1"/>
</dbReference>
<comment type="subcellular location">
    <subcellularLocation>
        <location evidence="9">Cytoplasm</location>
    </subcellularLocation>
</comment>
<dbReference type="PROSITE" id="PS00885">
    <property type="entry name" value="EPSP_SYNTHASE_2"/>
    <property type="match status" value="1"/>
</dbReference>
<feature type="binding site" evidence="9">
    <location>
        <position position="92"/>
    </location>
    <ligand>
        <name>phosphoenolpyruvate</name>
        <dbReference type="ChEBI" id="CHEBI:58702"/>
    </ligand>
</feature>
<feature type="binding site" evidence="9">
    <location>
        <position position="20"/>
    </location>
    <ligand>
        <name>phosphoenolpyruvate</name>
        <dbReference type="ChEBI" id="CHEBI:58702"/>
    </ligand>
</feature>
<dbReference type="FunFam" id="3.65.10.10:FF:000006">
    <property type="entry name" value="3-phosphoshikimate 1-carboxyvinyltransferase"/>
    <property type="match status" value="1"/>
</dbReference>
<dbReference type="EC" id="2.5.1.19" evidence="9"/>
<keyword evidence="4 9" id="KW-0963">Cytoplasm</keyword>
<dbReference type="UniPathway" id="UPA00053">
    <property type="reaction ID" value="UER00089"/>
</dbReference>
<evidence type="ECO:0000256" key="4">
    <source>
        <dbReference type="ARBA" id="ARBA00022490"/>
    </source>
</evidence>
<feature type="binding site" evidence="9">
    <location>
        <position position="166"/>
    </location>
    <ligand>
        <name>3-phosphoshikimate</name>
        <dbReference type="ChEBI" id="CHEBI:145989"/>
    </ligand>
</feature>
<dbReference type="InterPro" id="IPR036968">
    <property type="entry name" value="Enolpyruvate_Tfrase_sf"/>
</dbReference>
<feature type="binding site" evidence="9">
    <location>
        <position position="339"/>
    </location>
    <ligand>
        <name>3-phosphoshikimate</name>
        <dbReference type="ChEBI" id="CHEBI:145989"/>
    </ligand>
</feature>
<keyword evidence="12" id="KW-1185">Reference proteome</keyword>
<feature type="active site" description="Proton acceptor" evidence="9">
    <location>
        <position position="312"/>
    </location>
</feature>
<evidence type="ECO:0000256" key="2">
    <source>
        <dbReference type="ARBA" id="ARBA00004811"/>
    </source>
</evidence>
<feature type="binding site" evidence="9">
    <location>
        <position position="385"/>
    </location>
    <ligand>
        <name>phosphoenolpyruvate</name>
        <dbReference type="ChEBI" id="CHEBI:58702"/>
    </ligand>
</feature>
<evidence type="ECO:0000256" key="8">
    <source>
        <dbReference type="ARBA" id="ARBA00044633"/>
    </source>
</evidence>
<comment type="similarity">
    <text evidence="3 9">Belongs to the EPSP synthase family.</text>
</comment>
<comment type="subunit">
    <text evidence="9">Monomer.</text>
</comment>
<dbReference type="PANTHER" id="PTHR21090">
    <property type="entry name" value="AROM/DEHYDROQUINATE SYNTHASE"/>
    <property type="match status" value="1"/>
</dbReference>
<evidence type="ECO:0000256" key="1">
    <source>
        <dbReference type="ARBA" id="ARBA00002174"/>
    </source>
</evidence>
<evidence type="ECO:0000256" key="3">
    <source>
        <dbReference type="ARBA" id="ARBA00009948"/>
    </source>
</evidence>
<feature type="binding site" evidence="9">
    <location>
        <position position="25"/>
    </location>
    <ligand>
        <name>3-phosphoshikimate</name>
        <dbReference type="ChEBI" id="CHEBI:145989"/>
    </ligand>
</feature>
<dbReference type="OrthoDB" id="9809920at2"/>
<dbReference type="PANTHER" id="PTHR21090:SF5">
    <property type="entry name" value="PENTAFUNCTIONAL AROM POLYPEPTIDE"/>
    <property type="match status" value="1"/>
</dbReference>
<gene>
    <name evidence="9 11" type="primary">aroA</name>
    <name evidence="11" type="ORF">E5S68_03960</name>
</gene>
<reference evidence="11 12" key="1">
    <citation type="submission" date="2019-04" db="EMBL/GenBank/DDBJ databases">
        <title>Genome sequencing of Streptococcus rubneri DSM 26920(T).</title>
        <authorList>
            <person name="Kook J.-K."/>
            <person name="Park S.-N."/>
            <person name="Lim Y.K."/>
        </authorList>
    </citation>
    <scope>NUCLEOTIDE SEQUENCE [LARGE SCALE GENOMIC DNA]</scope>
    <source>
        <strain evidence="11 12">DSM 26920</strain>
    </source>
</reference>
<dbReference type="RefSeq" id="WP_135782432.1">
    <property type="nucleotide sequence ID" value="NZ_MRXY01000007.1"/>
</dbReference>
<dbReference type="NCBIfam" id="TIGR01356">
    <property type="entry name" value="aroA"/>
    <property type="match status" value="1"/>
</dbReference>
<dbReference type="InterPro" id="IPR013792">
    <property type="entry name" value="RNA3'P_cycl/enolpyr_Trfase_a/b"/>
</dbReference>
<protein>
    <recommendedName>
        <fullName evidence="9">3-phosphoshikimate 1-carboxyvinyltransferase</fullName>
        <ecNumber evidence="9">2.5.1.19</ecNumber>
    </recommendedName>
    <alternativeName>
        <fullName evidence="9">5-enolpyruvylshikimate-3-phosphate synthase</fullName>
        <shortName evidence="9">EPSP synthase</shortName>
        <shortName evidence="9">EPSPS</shortName>
    </alternativeName>
</protein>
<feature type="binding site" evidence="9">
    <location>
        <position position="343"/>
    </location>
    <ligand>
        <name>phosphoenolpyruvate</name>
        <dbReference type="ChEBI" id="CHEBI:58702"/>
    </ligand>
</feature>
<evidence type="ECO:0000313" key="11">
    <source>
        <dbReference type="EMBL" id="TGN92103.1"/>
    </source>
</evidence>
<dbReference type="GO" id="GO:0008652">
    <property type="term" value="P:amino acid biosynthetic process"/>
    <property type="evidence" value="ECO:0007669"/>
    <property type="project" value="UniProtKB-KW"/>
</dbReference>
<dbReference type="SUPFAM" id="SSF55205">
    <property type="entry name" value="EPT/RTPC-like"/>
    <property type="match status" value="1"/>
</dbReference>
<dbReference type="CDD" id="cd01556">
    <property type="entry name" value="EPSP_synthase"/>
    <property type="match status" value="1"/>
</dbReference>
<dbReference type="PROSITE" id="PS00104">
    <property type="entry name" value="EPSP_SYNTHASE_1"/>
    <property type="match status" value="1"/>
</dbReference>
<dbReference type="Pfam" id="PF00275">
    <property type="entry name" value="EPSP_synthase"/>
    <property type="match status" value="1"/>
</dbReference>
<sequence length="427" mass="46283">MKLQTNCKGLNGIIRVPGDKSISHRSIIFGSIAHGTTKVYDILRGEDVLSTIQVFRDLGVQIEDDGQMITIEGKGFEAFQTPKNDLDMGNSGTSTRLISGVLAGSLFPVTMIGDDSLSKRPMDRVAIPLREMGVTIQGQTERDMLPLHFQGSKHLRPIHYSLPVASAQVKSALLFAAMQAKGESLIIEKEVTRNHTEDMIKQFSGQISVNGKEIRLRGPQYLQGCEVTVPGDISSAAFWLVAGLIVPNSKIRLENVGINETRTGILEVIEKMGGKIELLDRDPLAKSATILVETSDLHGTEISGDLIPRLIDELPIIALLATQASGQTIIKDAEELKVKETDRIQVVADSLNAMGAKIQPTADGMIIEGKTSLHGANLQTYGDHRIGMMGAIAALLVTDGEVLLERAEAINTSYPTFFKDLEILSHG</sequence>
<keyword evidence="5 9" id="KW-0028">Amino-acid biosynthesis</keyword>
<dbReference type="AlphaFoldDB" id="A0A4Z1DU08"/>
<feature type="domain" description="Enolpyruvate transferase" evidence="10">
    <location>
        <begin position="8"/>
        <end position="421"/>
    </location>
</feature>
<comment type="caution">
    <text evidence="11">The sequence shown here is derived from an EMBL/GenBank/DDBJ whole genome shotgun (WGS) entry which is preliminary data.</text>
</comment>
<dbReference type="InterPro" id="IPR001986">
    <property type="entry name" value="Enolpyruvate_Tfrase_dom"/>
</dbReference>
<dbReference type="InterPro" id="IPR023193">
    <property type="entry name" value="EPSP_synthase_CS"/>
</dbReference>